<dbReference type="PANTHER" id="PTHR20855">
    <property type="entry name" value="ADIPOR/PROGESTIN RECEPTOR-RELATED"/>
    <property type="match status" value="1"/>
</dbReference>
<proteinExistence type="inferred from homology"/>
<evidence type="ECO:0000256" key="5">
    <source>
        <dbReference type="ARBA" id="ARBA00022989"/>
    </source>
</evidence>
<dbReference type="Proteomes" id="UP000315252">
    <property type="component" value="Unassembled WGS sequence"/>
</dbReference>
<comment type="caution">
    <text evidence="9">The sequence shown here is derived from an EMBL/GenBank/DDBJ whole genome shotgun (WGS) entry which is preliminary data.</text>
</comment>
<accession>A0A545TAV3</accession>
<feature type="transmembrane region" description="Helical" evidence="8">
    <location>
        <begin position="221"/>
        <end position="241"/>
    </location>
</feature>
<dbReference type="OrthoDB" id="9813689at2"/>
<evidence type="ECO:0000256" key="2">
    <source>
        <dbReference type="ARBA" id="ARBA00008488"/>
    </source>
</evidence>
<dbReference type="EMBL" id="VHSH01000010">
    <property type="protein sequence ID" value="TQV74352.1"/>
    <property type="molecule type" value="Genomic_DNA"/>
</dbReference>
<reference evidence="9 10" key="1">
    <citation type="submission" date="2019-06" db="EMBL/GenBank/DDBJ databases">
        <title>Whole genome sequence for Rhodospirillaceae sp. R148.</title>
        <authorList>
            <person name="Wang G."/>
        </authorList>
    </citation>
    <scope>NUCLEOTIDE SEQUENCE [LARGE SCALE GENOMIC DNA]</scope>
    <source>
        <strain evidence="9 10">R148</strain>
    </source>
</reference>
<keyword evidence="10" id="KW-1185">Reference proteome</keyword>
<keyword evidence="7" id="KW-0479">Metal-binding</keyword>
<comment type="subcellular location">
    <subcellularLocation>
        <location evidence="1">Cell membrane</location>
        <topology evidence="1">Multi-pass membrane protein</topology>
    </subcellularLocation>
</comment>
<keyword evidence="5 8" id="KW-1133">Transmembrane helix</keyword>
<dbReference type="InterPro" id="IPR005744">
    <property type="entry name" value="Hy-lIII"/>
</dbReference>
<feature type="binding site" evidence="7">
    <location>
        <position position="223"/>
    </location>
    <ligand>
        <name>Zn(2+)</name>
        <dbReference type="ChEBI" id="CHEBI:29105"/>
    </ligand>
</feature>
<comment type="similarity">
    <text evidence="2">Belongs to the UPF0073 (Hly-III) family.</text>
</comment>
<evidence type="ECO:0000256" key="3">
    <source>
        <dbReference type="ARBA" id="ARBA00022475"/>
    </source>
</evidence>
<evidence type="ECO:0000313" key="10">
    <source>
        <dbReference type="Proteomes" id="UP000315252"/>
    </source>
</evidence>
<dbReference type="GO" id="GO:0046872">
    <property type="term" value="F:metal ion binding"/>
    <property type="evidence" value="ECO:0007669"/>
    <property type="project" value="UniProtKB-KW"/>
</dbReference>
<sequence>MFKPRRQLKCHMDVKISSHFADRLSKMYIETFSREEERLNAATHGLGALLSVTGMIFLMMQAESVGRDGSFAAAAVYGAALIFLFLFSTLHHAVLRPRLKQFLLALDHCGIYLLIAGTYTPFCLLMPDGEGWELLALIWSLAFAGITVQMAAFVIGHSERYERFAYVFYLAMGWLPVFYISEVIFGLLAPTGLALLVAGGLAYSIGVIFYLWKSLRFGHAIWHLFVVAAAGFHFFSIYHYVVPKVI</sequence>
<feature type="transmembrane region" description="Helical" evidence="8">
    <location>
        <begin position="167"/>
        <end position="187"/>
    </location>
</feature>
<organism evidence="9 10">
    <name type="scientific">Denitrobaculum tricleocarpae</name>
    <dbReference type="NCBI Taxonomy" id="2591009"/>
    <lineage>
        <taxon>Bacteria</taxon>
        <taxon>Pseudomonadati</taxon>
        <taxon>Pseudomonadota</taxon>
        <taxon>Alphaproteobacteria</taxon>
        <taxon>Rhodospirillales</taxon>
        <taxon>Rhodospirillaceae</taxon>
        <taxon>Denitrobaculum</taxon>
    </lineage>
</organism>
<dbReference type="GO" id="GO:0140911">
    <property type="term" value="F:pore-forming activity"/>
    <property type="evidence" value="ECO:0007669"/>
    <property type="project" value="InterPro"/>
</dbReference>
<feature type="transmembrane region" description="Helical" evidence="8">
    <location>
        <begin position="134"/>
        <end position="155"/>
    </location>
</feature>
<evidence type="ECO:0000313" key="9">
    <source>
        <dbReference type="EMBL" id="TQV74352.1"/>
    </source>
</evidence>
<feature type="transmembrane region" description="Helical" evidence="8">
    <location>
        <begin position="193"/>
        <end position="212"/>
    </location>
</feature>
<evidence type="ECO:0000256" key="4">
    <source>
        <dbReference type="ARBA" id="ARBA00022692"/>
    </source>
</evidence>
<keyword evidence="3" id="KW-1003">Cell membrane</keyword>
<evidence type="ECO:0000256" key="6">
    <source>
        <dbReference type="ARBA" id="ARBA00023136"/>
    </source>
</evidence>
<feature type="binding site" evidence="7">
    <location>
        <position position="219"/>
    </location>
    <ligand>
        <name>Zn(2+)</name>
        <dbReference type="ChEBI" id="CHEBI:29105"/>
    </ligand>
</feature>
<keyword evidence="7" id="KW-0862">Zinc</keyword>
<feature type="transmembrane region" description="Helical" evidence="8">
    <location>
        <begin position="41"/>
        <end position="59"/>
    </location>
</feature>
<feature type="transmembrane region" description="Helical" evidence="8">
    <location>
        <begin position="71"/>
        <end position="90"/>
    </location>
</feature>
<feature type="transmembrane region" description="Helical" evidence="8">
    <location>
        <begin position="102"/>
        <end position="122"/>
    </location>
</feature>
<dbReference type="Pfam" id="PF03006">
    <property type="entry name" value="HlyIII"/>
    <property type="match status" value="1"/>
</dbReference>
<dbReference type="PANTHER" id="PTHR20855:SF3">
    <property type="entry name" value="LD03007P"/>
    <property type="match status" value="1"/>
</dbReference>
<keyword evidence="6 8" id="KW-0472">Membrane</keyword>
<evidence type="ECO:0000256" key="8">
    <source>
        <dbReference type="SAM" id="Phobius"/>
    </source>
</evidence>
<dbReference type="AlphaFoldDB" id="A0A545TAV3"/>
<evidence type="ECO:0000256" key="7">
    <source>
        <dbReference type="PIRSR" id="PIRSR604254-1"/>
    </source>
</evidence>
<evidence type="ECO:0000256" key="1">
    <source>
        <dbReference type="ARBA" id="ARBA00004651"/>
    </source>
</evidence>
<keyword evidence="4 8" id="KW-0812">Transmembrane</keyword>
<dbReference type="GO" id="GO:0005886">
    <property type="term" value="C:plasma membrane"/>
    <property type="evidence" value="ECO:0007669"/>
    <property type="project" value="UniProtKB-SubCell"/>
</dbReference>
<dbReference type="NCBIfam" id="TIGR01065">
    <property type="entry name" value="hlyIII"/>
    <property type="match status" value="1"/>
</dbReference>
<feature type="binding site" evidence="7">
    <location>
        <position position="92"/>
    </location>
    <ligand>
        <name>Zn(2+)</name>
        <dbReference type="ChEBI" id="CHEBI:29105"/>
    </ligand>
</feature>
<protein>
    <submittedName>
        <fullName evidence="9">Hemolysin III family protein</fullName>
    </submittedName>
</protein>
<dbReference type="InterPro" id="IPR004254">
    <property type="entry name" value="AdipoR/HlyIII-related"/>
</dbReference>
<gene>
    <name evidence="9" type="ORF">FKG95_24010</name>
</gene>
<name>A0A545TAV3_9PROT</name>